<dbReference type="EMBL" id="CP022579">
    <property type="protein sequence ID" value="QEL63825.1"/>
    <property type="molecule type" value="Genomic_DNA"/>
</dbReference>
<dbReference type="SUPFAM" id="SSF55073">
    <property type="entry name" value="Nucleotide cyclase"/>
    <property type="match status" value="1"/>
</dbReference>
<dbReference type="GO" id="GO:0003824">
    <property type="term" value="F:catalytic activity"/>
    <property type="evidence" value="ECO:0007669"/>
    <property type="project" value="UniProtKB-ARBA"/>
</dbReference>
<dbReference type="Pfam" id="PF00990">
    <property type="entry name" value="GGDEF"/>
    <property type="match status" value="1"/>
</dbReference>
<dbReference type="InterPro" id="IPR029787">
    <property type="entry name" value="Nucleotide_cyclase"/>
</dbReference>
<name>A0A5C1E5A5_9RHOO</name>
<dbReference type="SUPFAM" id="SSF103190">
    <property type="entry name" value="Sensory domain-like"/>
    <property type="match status" value="1"/>
</dbReference>
<reference evidence="4 5" key="1">
    <citation type="submission" date="2017-07" db="EMBL/GenBank/DDBJ databases">
        <title>Complete genome sequence of Oryzomicrobium terrae TPP412.</title>
        <authorList>
            <person name="Chiu L.-W."/>
            <person name="Lo K.-J."/>
            <person name="Tsai Y.-M."/>
            <person name="Lin S.-S."/>
            <person name="Kuo C.-H."/>
            <person name="Liu C.-T."/>
        </authorList>
    </citation>
    <scope>NUCLEOTIDE SEQUENCE [LARGE SCALE GENOMIC DNA]</scope>
    <source>
        <strain evidence="4 5">TPP412</strain>
    </source>
</reference>
<accession>A0A5C1E5A5</accession>
<dbReference type="InterPro" id="IPR000160">
    <property type="entry name" value="GGDEF_dom"/>
</dbReference>
<dbReference type="Proteomes" id="UP000323671">
    <property type="component" value="Chromosome"/>
</dbReference>
<dbReference type="PROSITE" id="PS50885">
    <property type="entry name" value="HAMP"/>
    <property type="match status" value="1"/>
</dbReference>
<evidence type="ECO:0000313" key="4">
    <source>
        <dbReference type="EMBL" id="QEL63825.1"/>
    </source>
</evidence>
<feature type="region of interest" description="Disordered" evidence="1">
    <location>
        <begin position="584"/>
        <end position="606"/>
    </location>
</feature>
<dbReference type="PANTHER" id="PTHR46663">
    <property type="entry name" value="DIGUANYLATE CYCLASE DGCT-RELATED"/>
    <property type="match status" value="1"/>
</dbReference>
<gene>
    <name evidence="4" type="ORF">OTERR_03490</name>
</gene>
<dbReference type="KEGG" id="otr:OTERR_03490"/>
<dbReference type="CDD" id="cd06225">
    <property type="entry name" value="HAMP"/>
    <property type="match status" value="1"/>
</dbReference>
<dbReference type="InterPro" id="IPR029151">
    <property type="entry name" value="Sensor-like_sf"/>
</dbReference>
<dbReference type="FunFam" id="3.30.70.270:FF:000001">
    <property type="entry name" value="Diguanylate cyclase domain protein"/>
    <property type="match status" value="1"/>
</dbReference>
<dbReference type="CDD" id="cd01949">
    <property type="entry name" value="GGDEF"/>
    <property type="match status" value="1"/>
</dbReference>
<dbReference type="AlphaFoldDB" id="A0A5C1E5A5"/>
<protein>
    <submittedName>
        <fullName evidence="4">Diguanylate cyclase</fullName>
    </submittedName>
</protein>
<dbReference type="CDD" id="cd18773">
    <property type="entry name" value="PDC1_HK_sensor"/>
    <property type="match status" value="1"/>
</dbReference>
<dbReference type="PROSITE" id="PS50887">
    <property type="entry name" value="GGDEF"/>
    <property type="match status" value="1"/>
</dbReference>
<dbReference type="RefSeq" id="WP_149424667.1">
    <property type="nucleotide sequence ID" value="NZ_CP022579.1"/>
</dbReference>
<dbReference type="GO" id="GO:0007165">
    <property type="term" value="P:signal transduction"/>
    <property type="evidence" value="ECO:0007669"/>
    <property type="project" value="InterPro"/>
</dbReference>
<feature type="domain" description="GGDEF" evidence="3">
    <location>
        <begin position="447"/>
        <end position="580"/>
    </location>
</feature>
<dbReference type="NCBIfam" id="TIGR00254">
    <property type="entry name" value="GGDEF"/>
    <property type="match status" value="1"/>
</dbReference>
<dbReference type="Pfam" id="PF21623">
    <property type="entry name" value="HK_sensor_dom_bact"/>
    <property type="match status" value="1"/>
</dbReference>
<proteinExistence type="predicted"/>
<dbReference type="InterPro" id="IPR043128">
    <property type="entry name" value="Rev_trsase/Diguanyl_cyclase"/>
</dbReference>
<dbReference type="SUPFAM" id="SSF158472">
    <property type="entry name" value="HAMP domain-like"/>
    <property type="match status" value="1"/>
</dbReference>
<sequence>MPWPALRLPRIGIGLKLGLLLASFAILAAGLTGYYSYSQSRALLVSAAERELMTATQVLGRRLVVSLARVADDVRLLTQEPATRRIVSGGRGETGAAQDSLAETFAAMLRVHPEYFQVRLIGAAQHGREVVRVDRDDARLVRVTGELLQEKGYYPYVFRTLELPGGQVYLSPIVINHEQGAHSGLNKPSLQVASPVLGRDGKVWGLVVINIDVNGLFELLKTDLPDDFWLYLTNERGDFLIHPQADLAFGFDRGRRVLVQDTYPAVQALLDHRAKSLVTRAEQTVGPVPTDAVAAFVRLSVGDPAEGRFLVLGLSQPLGNILHDVQQLGRTTWQLVLGFSLLALLMAGPVSRAVIRPVNMLVAAAQRFSREHVMGELPVARRDEFGLLARSFQEMQTQIGAHLDELYASRSQLDHLARHDPLTGLPNRRLFAERLEHAVAAARRKNEALAVLFIDLDRFKEINDTLGHAVGDLVLKETAQLLRSAVREVDTVARLGGDEFVILFDVVDDPRHVAGVAEKLLQRFQSPLHVAGRDLTVHASMGISLYPEDGNDANALIHSADIAMYRAKHQGRNTFRFHETLRSHAADTPGPSDVTPEPAQPTPAVE</sequence>
<dbReference type="GO" id="GO:0016020">
    <property type="term" value="C:membrane"/>
    <property type="evidence" value="ECO:0007669"/>
    <property type="project" value="InterPro"/>
</dbReference>
<dbReference type="Gene3D" id="3.30.450.20">
    <property type="entry name" value="PAS domain"/>
    <property type="match status" value="1"/>
</dbReference>
<evidence type="ECO:0000259" key="3">
    <source>
        <dbReference type="PROSITE" id="PS50887"/>
    </source>
</evidence>
<dbReference type="SMART" id="SM00304">
    <property type="entry name" value="HAMP"/>
    <property type="match status" value="1"/>
</dbReference>
<organism evidence="4 5">
    <name type="scientific">Oryzomicrobium terrae</name>
    <dbReference type="NCBI Taxonomy" id="1735038"/>
    <lineage>
        <taxon>Bacteria</taxon>
        <taxon>Pseudomonadati</taxon>
        <taxon>Pseudomonadota</taxon>
        <taxon>Betaproteobacteria</taxon>
        <taxon>Rhodocyclales</taxon>
        <taxon>Rhodocyclaceae</taxon>
        <taxon>Oryzomicrobium</taxon>
    </lineage>
</organism>
<dbReference type="SMART" id="SM00267">
    <property type="entry name" value="GGDEF"/>
    <property type="match status" value="1"/>
</dbReference>
<feature type="domain" description="HAMP" evidence="2">
    <location>
        <begin position="352"/>
        <end position="404"/>
    </location>
</feature>
<keyword evidence="5" id="KW-1185">Reference proteome</keyword>
<dbReference type="InterPro" id="IPR052163">
    <property type="entry name" value="DGC-Regulatory_Protein"/>
</dbReference>
<evidence type="ECO:0000313" key="5">
    <source>
        <dbReference type="Proteomes" id="UP000323671"/>
    </source>
</evidence>
<dbReference type="InterPro" id="IPR003660">
    <property type="entry name" value="HAMP_dom"/>
</dbReference>
<dbReference type="PANTHER" id="PTHR46663:SF3">
    <property type="entry name" value="SLL0267 PROTEIN"/>
    <property type="match status" value="1"/>
</dbReference>
<evidence type="ECO:0000256" key="1">
    <source>
        <dbReference type="SAM" id="MobiDB-lite"/>
    </source>
</evidence>
<evidence type="ECO:0000259" key="2">
    <source>
        <dbReference type="PROSITE" id="PS50885"/>
    </source>
</evidence>
<dbReference type="InterPro" id="IPR048760">
    <property type="entry name" value="VP0354-like_sensor_dom"/>
</dbReference>
<dbReference type="Gene3D" id="3.30.70.270">
    <property type="match status" value="1"/>
</dbReference>
<dbReference type="Pfam" id="PF00672">
    <property type="entry name" value="HAMP"/>
    <property type="match status" value="1"/>
</dbReference>
<dbReference type="Gene3D" id="6.10.340.10">
    <property type="match status" value="1"/>
</dbReference>